<dbReference type="GO" id="GO:0030017">
    <property type="term" value="C:sarcomere"/>
    <property type="evidence" value="ECO:0007669"/>
    <property type="project" value="TreeGrafter"/>
</dbReference>
<dbReference type="PANTHER" id="PTHR22739">
    <property type="entry name" value="STRIATED MUSCLE ACTIVATOR OF RHO-DEPENDENT SIGNALING-RELATED"/>
    <property type="match status" value="1"/>
</dbReference>
<dbReference type="EMBL" id="JADBJN010000003">
    <property type="protein sequence ID" value="KAG5672032.1"/>
    <property type="molecule type" value="Genomic_DNA"/>
</dbReference>
<reference evidence="3" key="1">
    <citation type="submission" date="2021-03" db="EMBL/GenBank/DDBJ databases">
        <title>Chromosome level genome of the anhydrobiotic midge Polypedilum vanderplanki.</title>
        <authorList>
            <person name="Yoshida Y."/>
            <person name="Kikawada T."/>
            <person name="Gusev O."/>
        </authorList>
    </citation>
    <scope>NUCLEOTIDE SEQUENCE</scope>
    <source>
        <strain evidence="3">NIAS01</strain>
        <tissue evidence="3">Whole body or cell culture</tissue>
    </source>
</reference>
<dbReference type="GO" id="GO:0003779">
    <property type="term" value="F:actin binding"/>
    <property type="evidence" value="ECO:0007669"/>
    <property type="project" value="InterPro"/>
</dbReference>
<evidence type="ECO:0000256" key="1">
    <source>
        <dbReference type="SAM" id="MobiDB-lite"/>
    </source>
</evidence>
<proteinExistence type="predicted"/>
<dbReference type="PANTHER" id="PTHR22739:SF7">
    <property type="entry name" value="EG:152A3.3 PROTEIN-RELATED"/>
    <property type="match status" value="1"/>
</dbReference>
<dbReference type="GO" id="GO:0035025">
    <property type="term" value="P:positive regulation of Rho protein signal transduction"/>
    <property type="evidence" value="ECO:0007669"/>
    <property type="project" value="InterPro"/>
</dbReference>
<comment type="caution">
    <text evidence="3">The sequence shown here is derived from an EMBL/GenBank/DDBJ whole genome shotgun (WGS) entry which is preliminary data.</text>
</comment>
<feature type="compositionally biased region" description="Basic and acidic residues" evidence="1">
    <location>
        <begin position="22"/>
        <end position="37"/>
    </location>
</feature>
<accession>A0A9J6BQP5</accession>
<feature type="region of interest" description="Disordered" evidence="1">
    <location>
        <begin position="1"/>
        <end position="63"/>
    </location>
</feature>
<dbReference type="Pfam" id="PF14705">
    <property type="entry name" value="Costars"/>
    <property type="match status" value="1"/>
</dbReference>
<dbReference type="InterPro" id="IPR038095">
    <property type="entry name" value="Costars_sf"/>
</dbReference>
<feature type="compositionally biased region" description="Basic and acidic residues" evidence="1">
    <location>
        <begin position="1"/>
        <end position="14"/>
    </location>
</feature>
<organism evidence="3 4">
    <name type="scientific">Polypedilum vanderplanki</name>
    <name type="common">Sleeping chironomid midge</name>
    <dbReference type="NCBI Taxonomy" id="319348"/>
    <lineage>
        <taxon>Eukaryota</taxon>
        <taxon>Metazoa</taxon>
        <taxon>Ecdysozoa</taxon>
        <taxon>Arthropoda</taxon>
        <taxon>Hexapoda</taxon>
        <taxon>Insecta</taxon>
        <taxon>Pterygota</taxon>
        <taxon>Neoptera</taxon>
        <taxon>Endopterygota</taxon>
        <taxon>Diptera</taxon>
        <taxon>Nematocera</taxon>
        <taxon>Chironomoidea</taxon>
        <taxon>Chironomidae</taxon>
        <taxon>Chironominae</taxon>
        <taxon>Polypedilum</taxon>
        <taxon>Polypedilum</taxon>
    </lineage>
</organism>
<dbReference type="SMART" id="SM01283">
    <property type="entry name" value="Costars"/>
    <property type="match status" value="1"/>
</dbReference>
<gene>
    <name evidence="3" type="ORF">PVAND_002194</name>
</gene>
<name>A0A9J6BQP5_POLVA</name>
<feature type="domain" description="Costars" evidence="2">
    <location>
        <begin position="77"/>
        <end position="155"/>
    </location>
</feature>
<evidence type="ECO:0000313" key="3">
    <source>
        <dbReference type="EMBL" id="KAG5672032.1"/>
    </source>
</evidence>
<sequence length="176" mass="20322">MSDSKNESSLKKIVTESSLSSKVEKFNKKVNEEKSKQSENPFSSSYVSKSPRQLKPEEYGRPKAGSLTELRGKKANVHIYKEMLELCYIIYENGIPDEIDSELRVISFGQLFNIYVHISNKVVGLLLRARKYNLLHFEGEVLFQRFHDHVPIYLMHPMSEIKDVLTVKQDEVGLDK</sequence>
<dbReference type="InterPro" id="IPR026111">
    <property type="entry name" value="Abra"/>
</dbReference>
<dbReference type="Proteomes" id="UP001107558">
    <property type="component" value="Chromosome 3"/>
</dbReference>
<dbReference type="Gene3D" id="1.10.10.1540">
    <property type="entry name" value="Costar domain"/>
    <property type="match status" value="1"/>
</dbReference>
<dbReference type="InterPro" id="IPR027817">
    <property type="entry name" value="Costars_dom"/>
</dbReference>
<evidence type="ECO:0000313" key="4">
    <source>
        <dbReference type="Proteomes" id="UP001107558"/>
    </source>
</evidence>
<dbReference type="OrthoDB" id="9871914at2759"/>
<dbReference type="FunFam" id="1.10.10.1540:FF:000003">
    <property type="entry name" value="Uncharacterized protein, isoform B"/>
    <property type="match status" value="1"/>
</dbReference>
<keyword evidence="4" id="KW-1185">Reference proteome</keyword>
<protein>
    <recommendedName>
        <fullName evidence="2">Costars domain-containing protein</fullName>
    </recommendedName>
</protein>
<dbReference type="GO" id="GO:0045944">
    <property type="term" value="P:positive regulation of transcription by RNA polymerase II"/>
    <property type="evidence" value="ECO:0007669"/>
    <property type="project" value="TreeGrafter"/>
</dbReference>
<feature type="compositionally biased region" description="Polar residues" evidence="1">
    <location>
        <begin position="38"/>
        <end position="51"/>
    </location>
</feature>
<evidence type="ECO:0000259" key="2">
    <source>
        <dbReference type="SMART" id="SM01283"/>
    </source>
</evidence>
<dbReference type="AlphaFoldDB" id="A0A9J6BQP5"/>